<dbReference type="InterPro" id="IPR050900">
    <property type="entry name" value="Transposase_IS3/IS150/IS904"/>
</dbReference>
<proteinExistence type="predicted"/>
<dbReference type="Pfam" id="PF13276">
    <property type="entry name" value="HTH_21"/>
    <property type="match status" value="1"/>
</dbReference>
<reference evidence="2 3" key="1">
    <citation type="submission" date="2020-07" db="EMBL/GenBank/DDBJ databases">
        <title>Molecular and genomic characterization of Streptococcus porcinus isolated from diseased swine in Brazil.</title>
        <authorList>
            <person name="Moreno L.Z."/>
            <person name="Matajira C.E.C."/>
            <person name="Poor A.P."/>
            <person name="Dutra M.C."/>
            <person name="Moreno A.M."/>
        </authorList>
    </citation>
    <scope>NUCLEOTIDE SEQUENCE [LARGE SCALE GENOMIC DNA]</scope>
    <source>
        <strain evidence="2 3">SP0816-2</strain>
    </source>
</reference>
<organism evidence="2 3">
    <name type="scientific">Streptococcus porcinus</name>
    <dbReference type="NCBI Taxonomy" id="1340"/>
    <lineage>
        <taxon>Bacteria</taxon>
        <taxon>Bacillati</taxon>
        <taxon>Bacillota</taxon>
        <taxon>Bacilli</taxon>
        <taxon>Lactobacillales</taxon>
        <taxon>Streptococcaceae</taxon>
        <taxon>Streptococcus</taxon>
    </lineage>
</organism>
<evidence type="ECO:0000259" key="1">
    <source>
        <dbReference type="Pfam" id="PF13276"/>
    </source>
</evidence>
<dbReference type="PANTHER" id="PTHR46889">
    <property type="entry name" value="TRANSPOSASE INSF FOR INSERTION SEQUENCE IS3B-RELATED"/>
    <property type="match status" value="1"/>
</dbReference>
<dbReference type="AlphaFoldDB" id="A0A7V9WSX0"/>
<sequence length="141" mass="16720">MKKLSRGDKDTELKELLQEIYNEHHGNYDYHRITLELRNRGFIINHKKVQCLMKELGLTGRIRVKRRHSSYKSKIGKKADSLMQRHFEASKPYEECFIDITKFVLPEGKLYSLQFLTVIIASHSPDLKQVKRMLKKTFLVK</sequence>
<protein>
    <submittedName>
        <fullName evidence="2">Transposase</fullName>
    </submittedName>
</protein>
<dbReference type="InterPro" id="IPR025948">
    <property type="entry name" value="HTH-like_dom"/>
</dbReference>
<dbReference type="EMBL" id="JACEGE010000023">
    <property type="protein sequence ID" value="MBA2796469.1"/>
    <property type="molecule type" value="Genomic_DNA"/>
</dbReference>
<dbReference type="Proteomes" id="UP000524462">
    <property type="component" value="Unassembled WGS sequence"/>
</dbReference>
<dbReference type="PANTHER" id="PTHR46889:SF4">
    <property type="entry name" value="TRANSPOSASE INSO FOR INSERTION SEQUENCE ELEMENT IS911B-RELATED"/>
    <property type="match status" value="1"/>
</dbReference>
<name>A0A7V9WSX0_STRPO</name>
<evidence type="ECO:0000313" key="3">
    <source>
        <dbReference type="Proteomes" id="UP000524462"/>
    </source>
</evidence>
<feature type="domain" description="HTH-like" evidence="1">
    <location>
        <begin position="10"/>
        <end position="66"/>
    </location>
</feature>
<comment type="caution">
    <text evidence="2">The sequence shown here is derived from an EMBL/GenBank/DDBJ whole genome shotgun (WGS) entry which is preliminary data.</text>
</comment>
<evidence type="ECO:0000313" key="2">
    <source>
        <dbReference type="EMBL" id="MBA2796469.1"/>
    </source>
</evidence>
<gene>
    <name evidence="2" type="ORF">H1B29_08255</name>
</gene>
<accession>A0A7V9WSX0</accession>